<gene>
    <name evidence="2" type="ORF">ACFFV7_07620</name>
</gene>
<dbReference type="EMBL" id="JBHMEI010000003">
    <property type="protein sequence ID" value="MFB9201055.1"/>
    <property type="molecule type" value="Genomic_DNA"/>
</dbReference>
<feature type="signal peptide" evidence="1">
    <location>
        <begin position="1"/>
        <end position="19"/>
    </location>
</feature>
<evidence type="ECO:0000313" key="3">
    <source>
        <dbReference type="Proteomes" id="UP001589647"/>
    </source>
</evidence>
<keyword evidence="1" id="KW-0732">Signal</keyword>
<protein>
    <submittedName>
        <fullName evidence="2">Uncharacterized protein</fullName>
    </submittedName>
</protein>
<reference evidence="2 3" key="1">
    <citation type="submission" date="2024-09" db="EMBL/GenBank/DDBJ databases">
        <authorList>
            <person name="Sun Q."/>
            <person name="Mori K."/>
        </authorList>
    </citation>
    <scope>NUCLEOTIDE SEQUENCE [LARGE SCALE GENOMIC DNA]</scope>
    <source>
        <strain evidence="2 3">CCM 3426</strain>
    </source>
</reference>
<accession>A0ABV5IAG2</accession>
<evidence type="ECO:0000313" key="2">
    <source>
        <dbReference type="EMBL" id="MFB9201055.1"/>
    </source>
</evidence>
<dbReference type="RefSeq" id="WP_189646883.1">
    <property type="nucleotide sequence ID" value="NZ_BMRC01000003.1"/>
</dbReference>
<comment type="caution">
    <text evidence="2">The sequence shown here is derived from an EMBL/GenBank/DDBJ whole genome shotgun (WGS) entry which is preliminary data.</text>
</comment>
<keyword evidence="3" id="KW-1185">Reference proteome</keyword>
<name>A0ABV5IAG2_9ACTN</name>
<organism evidence="2 3">
    <name type="scientific">Nonomuraea spiralis</name>
    <dbReference type="NCBI Taxonomy" id="46182"/>
    <lineage>
        <taxon>Bacteria</taxon>
        <taxon>Bacillati</taxon>
        <taxon>Actinomycetota</taxon>
        <taxon>Actinomycetes</taxon>
        <taxon>Streptosporangiales</taxon>
        <taxon>Streptosporangiaceae</taxon>
        <taxon>Nonomuraea</taxon>
    </lineage>
</organism>
<evidence type="ECO:0000256" key="1">
    <source>
        <dbReference type="SAM" id="SignalP"/>
    </source>
</evidence>
<proteinExistence type="predicted"/>
<dbReference type="Proteomes" id="UP001589647">
    <property type="component" value="Unassembled WGS sequence"/>
</dbReference>
<sequence length="193" mass="19611">MKLAWIIAAAAVTAPCAWAAPQAPTAVRTQALPRARPAAEGAALTCAVSSPKGRPLTFTPRIGLTARPVSARGNLQLTGCLSGDGSAPYLRSGWVTLKSVGQASCTSARHVHGTLRITWFGVDGRPVGTSEVRTRADRLATQSPADSFLAGTVVSGPLARERVGGGITPAMGILGCATGGLSRLPAAGRLTFG</sequence>
<feature type="chain" id="PRO_5045415570" evidence="1">
    <location>
        <begin position="20"/>
        <end position="193"/>
    </location>
</feature>